<dbReference type="Proteomes" id="UP000015105">
    <property type="component" value="Chromosome 4D"/>
</dbReference>
<evidence type="ECO:0000313" key="2">
    <source>
        <dbReference type="Proteomes" id="UP000015105"/>
    </source>
</evidence>
<evidence type="ECO:0000313" key="1">
    <source>
        <dbReference type="EnsemblPlants" id="AET4Gv20446200.3"/>
    </source>
</evidence>
<accession>A0A453I4L0</accession>
<dbReference type="Gramene" id="AET4Gv20446200.3">
    <property type="protein sequence ID" value="AET4Gv20446200.3"/>
    <property type="gene ID" value="AET4Gv20446200"/>
</dbReference>
<protein>
    <submittedName>
        <fullName evidence="1">Uncharacterized protein</fullName>
    </submittedName>
</protein>
<dbReference type="AlphaFoldDB" id="A0A453I4L0"/>
<dbReference type="EnsemblPlants" id="AET4Gv20446200.3">
    <property type="protein sequence ID" value="AET4Gv20446200.3"/>
    <property type="gene ID" value="AET4Gv20446200"/>
</dbReference>
<sequence length="41" mass="4658">MCVLIYWNLIGNSFFVSLDIISTPTFTQRGECSCNKCLLIL</sequence>
<organism evidence="1 2">
    <name type="scientific">Aegilops tauschii subsp. strangulata</name>
    <name type="common">Goatgrass</name>
    <dbReference type="NCBI Taxonomy" id="200361"/>
    <lineage>
        <taxon>Eukaryota</taxon>
        <taxon>Viridiplantae</taxon>
        <taxon>Streptophyta</taxon>
        <taxon>Embryophyta</taxon>
        <taxon>Tracheophyta</taxon>
        <taxon>Spermatophyta</taxon>
        <taxon>Magnoliopsida</taxon>
        <taxon>Liliopsida</taxon>
        <taxon>Poales</taxon>
        <taxon>Poaceae</taxon>
        <taxon>BOP clade</taxon>
        <taxon>Pooideae</taxon>
        <taxon>Triticodae</taxon>
        <taxon>Triticeae</taxon>
        <taxon>Triticinae</taxon>
        <taxon>Aegilops</taxon>
    </lineage>
</organism>
<reference evidence="1" key="3">
    <citation type="journal article" date="2017" name="Nature">
        <title>Genome sequence of the progenitor of the wheat D genome Aegilops tauschii.</title>
        <authorList>
            <person name="Luo M.C."/>
            <person name="Gu Y.Q."/>
            <person name="Puiu D."/>
            <person name="Wang H."/>
            <person name="Twardziok S.O."/>
            <person name="Deal K.R."/>
            <person name="Huo N."/>
            <person name="Zhu T."/>
            <person name="Wang L."/>
            <person name="Wang Y."/>
            <person name="McGuire P.E."/>
            <person name="Liu S."/>
            <person name="Long H."/>
            <person name="Ramasamy R.K."/>
            <person name="Rodriguez J.C."/>
            <person name="Van S.L."/>
            <person name="Yuan L."/>
            <person name="Wang Z."/>
            <person name="Xia Z."/>
            <person name="Xiao L."/>
            <person name="Anderson O.D."/>
            <person name="Ouyang S."/>
            <person name="Liang Y."/>
            <person name="Zimin A.V."/>
            <person name="Pertea G."/>
            <person name="Qi P."/>
            <person name="Bennetzen J.L."/>
            <person name="Dai X."/>
            <person name="Dawson M.W."/>
            <person name="Muller H.G."/>
            <person name="Kugler K."/>
            <person name="Rivarola-Duarte L."/>
            <person name="Spannagl M."/>
            <person name="Mayer K.F.X."/>
            <person name="Lu F.H."/>
            <person name="Bevan M.W."/>
            <person name="Leroy P."/>
            <person name="Li P."/>
            <person name="You F.M."/>
            <person name="Sun Q."/>
            <person name="Liu Z."/>
            <person name="Lyons E."/>
            <person name="Wicker T."/>
            <person name="Salzberg S.L."/>
            <person name="Devos K.M."/>
            <person name="Dvorak J."/>
        </authorList>
    </citation>
    <scope>NUCLEOTIDE SEQUENCE [LARGE SCALE GENOMIC DNA]</scope>
    <source>
        <strain evidence="1">cv. AL8/78</strain>
    </source>
</reference>
<reference evidence="2" key="2">
    <citation type="journal article" date="2017" name="Nat. Plants">
        <title>The Aegilops tauschii genome reveals multiple impacts of transposons.</title>
        <authorList>
            <person name="Zhao G."/>
            <person name="Zou C."/>
            <person name="Li K."/>
            <person name="Wang K."/>
            <person name="Li T."/>
            <person name="Gao L."/>
            <person name="Zhang X."/>
            <person name="Wang H."/>
            <person name="Yang Z."/>
            <person name="Liu X."/>
            <person name="Jiang W."/>
            <person name="Mao L."/>
            <person name="Kong X."/>
            <person name="Jiao Y."/>
            <person name="Jia J."/>
        </authorList>
    </citation>
    <scope>NUCLEOTIDE SEQUENCE [LARGE SCALE GENOMIC DNA]</scope>
    <source>
        <strain evidence="2">cv. AL8/78</strain>
    </source>
</reference>
<proteinExistence type="predicted"/>
<reference evidence="1" key="5">
    <citation type="journal article" date="2021" name="G3 (Bethesda)">
        <title>Aegilops tauschii genome assembly Aet v5.0 features greater sequence contiguity and improved annotation.</title>
        <authorList>
            <person name="Wang L."/>
            <person name="Zhu T."/>
            <person name="Rodriguez J.C."/>
            <person name="Deal K.R."/>
            <person name="Dubcovsky J."/>
            <person name="McGuire P.E."/>
            <person name="Lux T."/>
            <person name="Spannagl M."/>
            <person name="Mayer K.F.X."/>
            <person name="Baldrich P."/>
            <person name="Meyers B.C."/>
            <person name="Huo N."/>
            <person name="Gu Y.Q."/>
            <person name="Zhou H."/>
            <person name="Devos K.M."/>
            <person name="Bennetzen J.L."/>
            <person name="Unver T."/>
            <person name="Budak H."/>
            <person name="Gulick P.J."/>
            <person name="Galiba G."/>
            <person name="Kalapos B."/>
            <person name="Nelson D.R."/>
            <person name="Li P."/>
            <person name="You F.M."/>
            <person name="Luo M.C."/>
            <person name="Dvorak J."/>
        </authorList>
    </citation>
    <scope>NUCLEOTIDE SEQUENCE [LARGE SCALE GENOMIC DNA]</scope>
    <source>
        <strain evidence="1">cv. AL8/78</strain>
    </source>
</reference>
<keyword evidence="2" id="KW-1185">Reference proteome</keyword>
<reference evidence="1" key="4">
    <citation type="submission" date="2019-03" db="UniProtKB">
        <authorList>
            <consortium name="EnsemblPlants"/>
        </authorList>
    </citation>
    <scope>IDENTIFICATION</scope>
</reference>
<reference evidence="2" key="1">
    <citation type="journal article" date="2014" name="Science">
        <title>Ancient hybridizations among the ancestral genomes of bread wheat.</title>
        <authorList>
            <consortium name="International Wheat Genome Sequencing Consortium,"/>
            <person name="Marcussen T."/>
            <person name="Sandve S.R."/>
            <person name="Heier L."/>
            <person name="Spannagl M."/>
            <person name="Pfeifer M."/>
            <person name="Jakobsen K.S."/>
            <person name="Wulff B.B."/>
            <person name="Steuernagel B."/>
            <person name="Mayer K.F."/>
            <person name="Olsen O.A."/>
        </authorList>
    </citation>
    <scope>NUCLEOTIDE SEQUENCE [LARGE SCALE GENOMIC DNA]</scope>
    <source>
        <strain evidence="2">cv. AL8/78</strain>
    </source>
</reference>
<name>A0A453I4L0_AEGTS</name>